<proteinExistence type="inferred from homology"/>
<evidence type="ECO:0000256" key="2">
    <source>
        <dbReference type="ARBA" id="ARBA00023002"/>
    </source>
</evidence>
<dbReference type="EMBL" id="CP134879">
    <property type="protein sequence ID" value="WNM23463.1"/>
    <property type="molecule type" value="Genomic_DNA"/>
</dbReference>
<gene>
    <name evidence="4" type="ORF">RN606_08790</name>
</gene>
<dbReference type="Pfam" id="PF01613">
    <property type="entry name" value="Flavin_Reduct"/>
    <property type="match status" value="1"/>
</dbReference>
<comment type="similarity">
    <text evidence="1">Belongs to the non-flavoprotein flavin reductase family.</text>
</comment>
<dbReference type="AlphaFoldDB" id="A0AA96F3U4"/>
<dbReference type="Gene3D" id="2.30.110.10">
    <property type="entry name" value="Electron Transport, Fmn-binding Protein, Chain A"/>
    <property type="match status" value="1"/>
</dbReference>
<evidence type="ECO:0000313" key="5">
    <source>
        <dbReference type="Proteomes" id="UP001304125"/>
    </source>
</evidence>
<keyword evidence="5" id="KW-1185">Reference proteome</keyword>
<organism evidence="4 5">
    <name type="scientific">Demequina capsici</name>
    <dbReference type="NCBI Taxonomy" id="3075620"/>
    <lineage>
        <taxon>Bacteria</taxon>
        <taxon>Bacillati</taxon>
        <taxon>Actinomycetota</taxon>
        <taxon>Actinomycetes</taxon>
        <taxon>Micrococcales</taxon>
        <taxon>Demequinaceae</taxon>
        <taxon>Demequina</taxon>
    </lineage>
</organism>
<dbReference type="InterPro" id="IPR050268">
    <property type="entry name" value="NADH-dep_flavin_reductase"/>
</dbReference>
<dbReference type="EC" id="1.-.-.-" evidence="4"/>
<dbReference type="SMART" id="SM00903">
    <property type="entry name" value="Flavin_Reduct"/>
    <property type="match status" value="1"/>
</dbReference>
<dbReference type="Proteomes" id="UP001304125">
    <property type="component" value="Chromosome"/>
</dbReference>
<protein>
    <submittedName>
        <fullName evidence="4">Flavin reductase family protein</fullName>
        <ecNumber evidence="4">1.-.-.-</ecNumber>
    </submittedName>
</protein>
<keyword evidence="2 4" id="KW-0560">Oxidoreductase</keyword>
<dbReference type="GO" id="GO:0010181">
    <property type="term" value="F:FMN binding"/>
    <property type="evidence" value="ECO:0007669"/>
    <property type="project" value="InterPro"/>
</dbReference>
<reference evidence="4 5" key="1">
    <citation type="submission" date="2023-09" db="EMBL/GenBank/DDBJ databases">
        <title>Demequina sp. a novel bacteria isolated from Capsicum annuum.</title>
        <authorList>
            <person name="Humaira Z."/>
            <person name="Lee J."/>
            <person name="Cho D."/>
        </authorList>
    </citation>
    <scope>NUCLEOTIDE SEQUENCE [LARGE SCALE GENOMIC DNA]</scope>
    <source>
        <strain evidence="4 5">OYTSA14</strain>
    </source>
</reference>
<evidence type="ECO:0000259" key="3">
    <source>
        <dbReference type="SMART" id="SM00903"/>
    </source>
</evidence>
<dbReference type="PANTHER" id="PTHR30466:SF11">
    <property type="entry name" value="FLAVIN-DEPENDENT MONOOXYGENASE, REDUCTASE SUBUNIT HSAB"/>
    <property type="match status" value="1"/>
</dbReference>
<dbReference type="RefSeq" id="WP_313496387.1">
    <property type="nucleotide sequence ID" value="NZ_CP134879.1"/>
</dbReference>
<name>A0AA96F3U4_9MICO</name>
<evidence type="ECO:0000313" key="4">
    <source>
        <dbReference type="EMBL" id="WNM23463.1"/>
    </source>
</evidence>
<evidence type="ECO:0000256" key="1">
    <source>
        <dbReference type="ARBA" id="ARBA00008898"/>
    </source>
</evidence>
<feature type="domain" description="Flavin reductase like" evidence="3">
    <location>
        <begin position="62"/>
        <end position="206"/>
    </location>
</feature>
<dbReference type="SUPFAM" id="SSF50475">
    <property type="entry name" value="FMN-binding split barrel"/>
    <property type="match status" value="1"/>
</dbReference>
<dbReference type="GO" id="GO:0042602">
    <property type="term" value="F:riboflavin reductase (NADPH) activity"/>
    <property type="evidence" value="ECO:0007669"/>
    <property type="project" value="TreeGrafter"/>
</dbReference>
<dbReference type="InterPro" id="IPR012349">
    <property type="entry name" value="Split_barrel_FMN-bd"/>
</dbReference>
<accession>A0AA96F3U4</accession>
<sequence length="209" mass="21862">MNDVPQGPRDDVLAAHIAGVLVDVFDHEPEAVSARAREGAAATRAEDEALPVLAPADLKAALGLFASGVTVVSGMHEGRPAGFTCQSFFSVSLEPPLIALSVMATSSTFPLIRTADRIAVSVLADDQRATSSTFARSGGDRWAGIPWTPSPGGAPVLDGSLTWFECRIESEIEAGDHTLVIARITALGPRRPDAAPLVYAAGAYRTLQD</sequence>
<dbReference type="InterPro" id="IPR002563">
    <property type="entry name" value="Flavin_Rdtase-like_dom"/>
</dbReference>
<dbReference type="PANTHER" id="PTHR30466">
    <property type="entry name" value="FLAVIN REDUCTASE"/>
    <property type="match status" value="1"/>
</dbReference>